<evidence type="ECO:0000313" key="4">
    <source>
        <dbReference type="Proteomes" id="UP000664617"/>
    </source>
</evidence>
<accession>A0ABS3IB32</accession>
<protein>
    <recommendedName>
        <fullName evidence="2">Putative zinc-finger domain-containing protein</fullName>
    </recommendedName>
</protein>
<reference evidence="4" key="1">
    <citation type="submission" date="2023-07" db="EMBL/GenBank/DDBJ databases">
        <title>Myceligenerans salitolerans sp. nov., a halotolerant actinomycete isolated from a salt lake in Xinjiang, China.</title>
        <authorList>
            <person name="Guan T."/>
        </authorList>
    </citation>
    <scope>NUCLEOTIDE SEQUENCE [LARGE SCALE GENOMIC DNA]</scope>
    <source>
        <strain evidence="4">XHU 5031</strain>
    </source>
</reference>
<feature type="compositionally biased region" description="Low complexity" evidence="1">
    <location>
        <begin position="107"/>
        <end position="120"/>
    </location>
</feature>
<name>A0ABS3IB32_9MICO</name>
<evidence type="ECO:0000259" key="2">
    <source>
        <dbReference type="Pfam" id="PF13490"/>
    </source>
</evidence>
<feature type="compositionally biased region" description="Basic and acidic residues" evidence="1">
    <location>
        <begin position="121"/>
        <end position="130"/>
    </location>
</feature>
<proteinExistence type="predicted"/>
<sequence length="252" mass="27048">MHTLISSGLSEMAAQRRAVVFAVSQEVPEADPELAASFGLEQLCREIAVHGPIDRPVDFWHDAAIDAATEGSAIEVADSRNTDPRAGTGTRTRTIGSGTTVTERVGVAPPATATVPATSEHGAHPEEHGEAAPTHARTQLPPSIEPTERTTGLPRSVRRRLPQSPNRLASVTTLGPDVCRSTRGAMHDYIRHRLLPGRRRELEDHLVDCAACARAFTDIRESYWLQQAAPPVVQLGTVSLPDGPHLSPAVAR</sequence>
<gene>
    <name evidence="3" type="ORF">J0911_12400</name>
</gene>
<keyword evidence="4" id="KW-1185">Reference proteome</keyword>
<feature type="domain" description="Putative zinc-finger" evidence="2">
    <location>
        <begin position="179"/>
        <end position="213"/>
    </location>
</feature>
<evidence type="ECO:0000313" key="3">
    <source>
        <dbReference type="EMBL" id="MBO0609826.1"/>
    </source>
</evidence>
<dbReference type="EMBL" id="JAFMPK010000044">
    <property type="protein sequence ID" value="MBO0609826.1"/>
    <property type="molecule type" value="Genomic_DNA"/>
</dbReference>
<feature type="region of interest" description="Disordered" evidence="1">
    <location>
        <begin position="107"/>
        <end position="156"/>
    </location>
</feature>
<evidence type="ECO:0000256" key="1">
    <source>
        <dbReference type="SAM" id="MobiDB-lite"/>
    </source>
</evidence>
<organism evidence="3 4">
    <name type="scientific">Myceligenerans salitolerans</name>
    <dbReference type="NCBI Taxonomy" id="1230528"/>
    <lineage>
        <taxon>Bacteria</taxon>
        <taxon>Bacillati</taxon>
        <taxon>Actinomycetota</taxon>
        <taxon>Actinomycetes</taxon>
        <taxon>Micrococcales</taxon>
        <taxon>Promicromonosporaceae</taxon>
        <taxon>Myceligenerans</taxon>
    </lineage>
</organism>
<dbReference type="InterPro" id="IPR027383">
    <property type="entry name" value="Znf_put"/>
</dbReference>
<dbReference type="Proteomes" id="UP000664617">
    <property type="component" value="Unassembled WGS sequence"/>
</dbReference>
<dbReference type="RefSeq" id="WP_207275739.1">
    <property type="nucleotide sequence ID" value="NZ_JAFMPK010000044.1"/>
</dbReference>
<comment type="caution">
    <text evidence="3">The sequence shown here is derived from an EMBL/GenBank/DDBJ whole genome shotgun (WGS) entry which is preliminary data.</text>
</comment>
<dbReference type="Pfam" id="PF13490">
    <property type="entry name" value="zf-HC2"/>
    <property type="match status" value="1"/>
</dbReference>